<dbReference type="InterPro" id="IPR026341">
    <property type="entry name" value="T9SS_type_B"/>
</dbReference>
<organism evidence="1 2">
    <name type="scientific">Flagellimonas chongwuensis</name>
    <dbReference type="NCBI Taxonomy" id="2697365"/>
    <lineage>
        <taxon>Bacteria</taxon>
        <taxon>Pseudomonadati</taxon>
        <taxon>Bacteroidota</taxon>
        <taxon>Flavobacteriia</taxon>
        <taxon>Flavobacteriales</taxon>
        <taxon>Flavobacteriaceae</taxon>
        <taxon>Flagellimonas</taxon>
    </lineage>
</organism>
<evidence type="ECO:0000313" key="2">
    <source>
        <dbReference type="Proteomes" id="UP000558089"/>
    </source>
</evidence>
<comment type="caution">
    <text evidence="1">The sequence shown here is derived from an EMBL/GenBank/DDBJ whole genome shotgun (WGS) entry which is preliminary data.</text>
</comment>
<proteinExistence type="predicted"/>
<dbReference type="AlphaFoldDB" id="A0A850NBL7"/>
<gene>
    <name evidence="1" type="ORF">GUA46_00005</name>
</gene>
<keyword evidence="2" id="KW-1185">Reference proteome</keyword>
<dbReference type="Proteomes" id="UP000558089">
    <property type="component" value="Unassembled WGS sequence"/>
</dbReference>
<dbReference type="EMBL" id="WYET01000001">
    <property type="protein sequence ID" value="NVN16706.1"/>
    <property type="molecule type" value="Genomic_DNA"/>
</dbReference>
<dbReference type="NCBIfam" id="TIGR04131">
    <property type="entry name" value="Bac_Flav_CTERM"/>
    <property type="match status" value="1"/>
</dbReference>
<dbReference type="RefSeq" id="WP_176618793.1">
    <property type="nucleotide sequence ID" value="NZ_WYET01000001.1"/>
</dbReference>
<name>A0A850NBL7_9FLAO</name>
<evidence type="ECO:0000313" key="1">
    <source>
        <dbReference type="EMBL" id="NVN16706.1"/>
    </source>
</evidence>
<dbReference type="Pfam" id="PF13585">
    <property type="entry name" value="CHU_C"/>
    <property type="match status" value="1"/>
</dbReference>
<reference evidence="1 2" key="1">
    <citation type="submission" date="2020-01" db="EMBL/GenBank/DDBJ databases">
        <title>Draft Genome Analysis of Muricauda sp. HICW Isolated from coastal seawater of PR China.</title>
        <authorList>
            <person name="Chen M.-X."/>
        </authorList>
    </citation>
    <scope>NUCLEOTIDE SEQUENCE [LARGE SCALE GENOMIC DNA]</scope>
    <source>
        <strain evidence="1 2">HICW</strain>
    </source>
</reference>
<feature type="non-terminal residue" evidence="1">
    <location>
        <position position="1"/>
    </location>
</feature>
<sequence length="939" mass="97467">VGSCASQQDPDVVLSSPDAPTIEAVAVQPSTCGASDGEIEFTFTNVPDGDYTIAYDGGSFPNVTVASNTATVTGLPAGNYNNLTIAVGSCSSQQDPDVVLSSPDAPTIEAVAVQPSTCGASDGEIEFTFANVPDGDYTISYDGGSFPNVAVSGGTATLDNLPEGNYNNLTIAVGSCSSQQDPDIVLSSPDAPTIAAVAVQPSTCGASDGEIEFTFTNVPDGDYTIAYDGGSFPNVTVASNTATVTGLPAGNYNNLTIAVGSCSSQQDPDVVLSSPDAPTIEAVAVQPSTCGASDGEIEFTFANVPDGNHTISYDGGSFADVAVSGGTATVSNLAAGNYTNLAITVNSCTSQQDPDVVLSSPDAPTIEAVAVQPSTCGASDGEIEFTFTNVPDGNHTISYDGGSFPNMAVSGGTATVDNLPEGNYNNLSIAVGSCASQQDPDVVLSSPDAPTIEAVAVQPSTCGASDGEIEFTFTNVPDGNHTISYDGGSFPNVAVASNAATVTGLAAGNYSNLKITANSCTSQQDPDVVLSSPDAPTIEAVAVQPSTCGASDGQIQFTFTNVPNGNHTIAYDGGSFADVAVSGGTATVSNLAAGNYTNLAITVNNCASQQDPDIVLTASELSITSNVQDANCSENANGSVSITVGDVAFPVTVKLNNMEPMVFNTNSFSIEDLSPGNYEMNVIDNTGCQTNTIFEIKADGPNLGGTVDVMYLCEENLPSNTIEVTLSDPSISNDVLYALDSTNPNDFILTPDFGNISSGSHSLFIMHNNGCLAEIPFEVENFEQLELSLTSEYVNQITANVTGGNAPYTYYFDDQGASNSNTYTIKRSGTFTVRVVDSYGCEVTQNITLNLVEITIPDFFTPNGDGENDFWSPKNSELFPDIKTHIFDRYGREIQILGTSDAWDGEYDSNPMPSGDYWYIVRLNDGSGREFVGHFTLYR</sequence>
<protein>
    <submittedName>
        <fullName evidence="1">T9SS type B sorting domain-containing protein</fullName>
    </submittedName>
</protein>
<accession>A0A850NBL7</accession>